<dbReference type="PROSITE" id="PS00237">
    <property type="entry name" value="G_PROTEIN_RECEP_F1_1"/>
    <property type="match status" value="1"/>
</dbReference>
<keyword evidence="4 12" id="KW-1133">Transmembrane helix</keyword>
<dbReference type="Ensembl" id="ENSEEET00000019630.2">
    <property type="protein sequence ID" value="ENSEEEP00000019418.2"/>
    <property type="gene ID" value="ENSEEEG00000009514.2"/>
</dbReference>
<reference evidence="14" key="5">
    <citation type="submission" date="2025-09" db="UniProtKB">
        <authorList>
            <consortium name="Ensembl"/>
        </authorList>
    </citation>
    <scope>IDENTIFICATION</scope>
</reference>
<dbReference type="InterPro" id="IPR017452">
    <property type="entry name" value="GPCR_Rhodpsn_7TM"/>
</dbReference>
<keyword evidence="6 12" id="KW-0472">Membrane</keyword>
<dbReference type="Pfam" id="PF00001">
    <property type="entry name" value="7tm_1"/>
    <property type="match status" value="1"/>
</dbReference>
<comment type="similarity">
    <text evidence="11">Belongs to the G-protein coupled receptor 1 family.</text>
</comment>
<keyword evidence="9" id="KW-0325">Glycoprotein</keyword>
<feature type="transmembrane region" description="Helical" evidence="12">
    <location>
        <begin position="61"/>
        <end position="82"/>
    </location>
</feature>
<evidence type="ECO:0000259" key="13">
    <source>
        <dbReference type="PROSITE" id="PS50262"/>
    </source>
</evidence>
<evidence type="ECO:0000256" key="6">
    <source>
        <dbReference type="ARBA" id="ARBA00023136"/>
    </source>
</evidence>
<dbReference type="GO" id="GO:0004930">
    <property type="term" value="F:G protein-coupled receptor activity"/>
    <property type="evidence" value="ECO:0007669"/>
    <property type="project" value="UniProtKB-KW"/>
</dbReference>
<reference evidence="15" key="2">
    <citation type="journal article" date="2017" name="Sci. Adv.">
        <title>A tail of two voltages: Proteomic comparison of the three electric organs of the electric eel.</title>
        <authorList>
            <person name="Traeger L.L."/>
            <person name="Sabat G."/>
            <person name="Barrett-Wilt G.A."/>
            <person name="Wells G.B."/>
            <person name="Sussman M.R."/>
        </authorList>
    </citation>
    <scope>NUCLEOTIDE SEQUENCE [LARGE SCALE GENOMIC DNA]</scope>
</reference>
<reference evidence="14" key="3">
    <citation type="submission" date="2020-05" db="EMBL/GenBank/DDBJ databases">
        <title>Electrophorus electricus (electric eel) genome, fEleEle1, primary haplotype.</title>
        <authorList>
            <person name="Myers G."/>
            <person name="Meyer A."/>
            <person name="Fedrigo O."/>
            <person name="Formenti G."/>
            <person name="Rhie A."/>
            <person name="Tracey A."/>
            <person name="Sims Y."/>
            <person name="Jarvis E.D."/>
        </authorList>
    </citation>
    <scope>NUCLEOTIDE SEQUENCE [LARGE SCALE GENOMIC DNA]</scope>
</reference>
<keyword evidence="2" id="KW-1003">Cell membrane</keyword>
<feature type="domain" description="G-protein coupled receptors family 1 profile" evidence="13">
    <location>
        <begin position="42"/>
        <end position="286"/>
    </location>
</feature>
<comment type="subcellular location">
    <subcellularLocation>
        <location evidence="1">Cell membrane</location>
        <topology evidence="1">Multi-pass membrane protein</topology>
    </subcellularLocation>
</comment>
<feature type="transmembrane region" description="Helical" evidence="12">
    <location>
        <begin position="102"/>
        <end position="120"/>
    </location>
</feature>
<evidence type="ECO:0000256" key="8">
    <source>
        <dbReference type="ARBA" id="ARBA00023170"/>
    </source>
</evidence>
<evidence type="ECO:0000313" key="14">
    <source>
        <dbReference type="Ensembl" id="ENSEEEP00000019418.2"/>
    </source>
</evidence>
<dbReference type="InterPro" id="IPR000276">
    <property type="entry name" value="GPCR_Rhodpsn"/>
</dbReference>
<accession>A0A4W4F6U9</accession>
<proteinExistence type="inferred from homology"/>
<dbReference type="PROSITE" id="PS50262">
    <property type="entry name" value="G_PROTEIN_RECEP_F1_2"/>
    <property type="match status" value="1"/>
</dbReference>
<evidence type="ECO:0000256" key="4">
    <source>
        <dbReference type="ARBA" id="ARBA00022989"/>
    </source>
</evidence>
<keyword evidence="10 11" id="KW-0807">Transducer</keyword>
<dbReference type="OMA" id="ICNQKVY"/>
<evidence type="ECO:0000256" key="5">
    <source>
        <dbReference type="ARBA" id="ARBA00023040"/>
    </source>
</evidence>
<evidence type="ECO:0000256" key="2">
    <source>
        <dbReference type="ARBA" id="ARBA00022475"/>
    </source>
</evidence>
<dbReference type="Proteomes" id="UP000314983">
    <property type="component" value="Chromosome 13"/>
</dbReference>
<evidence type="ECO:0000256" key="1">
    <source>
        <dbReference type="ARBA" id="ARBA00004651"/>
    </source>
</evidence>
<evidence type="ECO:0000256" key="11">
    <source>
        <dbReference type="RuleBase" id="RU000688"/>
    </source>
</evidence>
<evidence type="ECO:0000256" key="12">
    <source>
        <dbReference type="SAM" id="Phobius"/>
    </source>
</evidence>
<name>A0A4W4F6U9_ELEEL</name>
<dbReference type="Gene3D" id="1.20.1070.10">
    <property type="entry name" value="Rhodopsin 7-helix transmembrane proteins"/>
    <property type="match status" value="1"/>
</dbReference>
<keyword evidence="5 11" id="KW-0297">G-protein coupled receptor</keyword>
<feature type="transmembrane region" description="Helical" evidence="12">
    <location>
        <begin position="186"/>
        <end position="206"/>
    </location>
</feature>
<keyword evidence="7" id="KW-1015">Disulfide bond</keyword>
<dbReference type="PANTHER" id="PTHR24234">
    <property type="entry name" value="LYSOPHOSPHATIDIC ACID RECEPTOR 5/SPHINGOSYLPHOSPHORYLCHOLINE RECEPTOR"/>
    <property type="match status" value="1"/>
</dbReference>
<dbReference type="SUPFAM" id="SSF81321">
    <property type="entry name" value="Family A G protein-coupled receptor-like"/>
    <property type="match status" value="1"/>
</dbReference>
<keyword evidence="15" id="KW-1185">Reference proteome</keyword>
<reference evidence="14" key="4">
    <citation type="submission" date="2025-08" db="UniProtKB">
        <authorList>
            <consortium name="Ensembl"/>
        </authorList>
    </citation>
    <scope>IDENTIFICATION</scope>
</reference>
<dbReference type="PRINTS" id="PR00237">
    <property type="entry name" value="GPCRRHODOPSN"/>
</dbReference>
<feature type="transmembrane region" description="Helical" evidence="12">
    <location>
        <begin position="26"/>
        <end position="49"/>
    </location>
</feature>
<gene>
    <name evidence="14" type="primary">GPR65</name>
</gene>
<dbReference type="GO" id="GO:0005886">
    <property type="term" value="C:plasma membrane"/>
    <property type="evidence" value="ECO:0007669"/>
    <property type="project" value="UniProtKB-SubCell"/>
</dbReference>
<evidence type="ECO:0000256" key="10">
    <source>
        <dbReference type="ARBA" id="ARBA00023224"/>
    </source>
</evidence>
<keyword evidence="8 11" id="KW-0675">Receptor</keyword>
<sequence length="326" mass="37299">MNATPTTSVFTTSDQDCYPSEFPQKLFFFILHLVVILFGIPSNAFSLYVSYRHIKQKNEMGVYLFNLAFSDLCFIAGLPIWMEFTYYDYWRHDRTVCAVCVFLLYTNFYTSTVLLSCIAIDRYLGVVHPFSFLLLRKPSTAAAISAIAWAFTITFNYMTISLQAIYDSLSGVCLDVFPLTQSQKRVYIARFFVGFLLPALVVAFCYQRICTEVRANQATGLPERRQVFKLLGAVLLSLFLCFGPVHVMMLLRAVIEDCRPPAWLFLLYKISAALSNLNCLADPLLYCFITKTGRSFFPLLHTCMILFLENVQKMTLSAISIRRHLL</sequence>
<evidence type="ECO:0000256" key="3">
    <source>
        <dbReference type="ARBA" id="ARBA00022692"/>
    </source>
</evidence>
<organism evidence="14 15">
    <name type="scientific">Electrophorus electricus</name>
    <name type="common">Electric eel</name>
    <name type="synonym">Gymnotus electricus</name>
    <dbReference type="NCBI Taxonomy" id="8005"/>
    <lineage>
        <taxon>Eukaryota</taxon>
        <taxon>Metazoa</taxon>
        <taxon>Chordata</taxon>
        <taxon>Craniata</taxon>
        <taxon>Vertebrata</taxon>
        <taxon>Euteleostomi</taxon>
        <taxon>Actinopterygii</taxon>
        <taxon>Neopterygii</taxon>
        <taxon>Teleostei</taxon>
        <taxon>Ostariophysi</taxon>
        <taxon>Gymnotiformes</taxon>
        <taxon>Gymnotoidei</taxon>
        <taxon>Gymnotidae</taxon>
        <taxon>Electrophorus</taxon>
    </lineage>
</organism>
<dbReference type="PANTHER" id="PTHR24234:SF15">
    <property type="entry name" value="G PROTEIN-COUPLED RECEPTOR 65"/>
    <property type="match status" value="1"/>
</dbReference>
<dbReference type="GeneTree" id="ENSGT01150000286937"/>
<evidence type="ECO:0000256" key="9">
    <source>
        <dbReference type="ARBA" id="ARBA00023180"/>
    </source>
</evidence>
<dbReference type="AlphaFoldDB" id="A0A4W4F6U9"/>
<keyword evidence="3 11" id="KW-0812">Transmembrane</keyword>
<protein>
    <recommendedName>
        <fullName evidence="13">G-protein coupled receptors family 1 profile domain-containing protein</fullName>
    </recommendedName>
</protein>
<feature type="transmembrane region" description="Helical" evidence="12">
    <location>
        <begin position="227"/>
        <end position="251"/>
    </location>
</feature>
<feature type="transmembrane region" description="Helical" evidence="12">
    <location>
        <begin position="141"/>
        <end position="166"/>
    </location>
</feature>
<evidence type="ECO:0000256" key="7">
    <source>
        <dbReference type="ARBA" id="ARBA00023157"/>
    </source>
</evidence>
<evidence type="ECO:0000313" key="15">
    <source>
        <dbReference type="Proteomes" id="UP000314983"/>
    </source>
</evidence>
<reference evidence="15" key="1">
    <citation type="journal article" date="2014" name="Science">
        <title>Nonhuman genetics. Genomic basis for the convergent evolution of electric organs.</title>
        <authorList>
            <person name="Gallant J.R."/>
            <person name="Traeger L.L."/>
            <person name="Volkening J.D."/>
            <person name="Moffett H."/>
            <person name="Chen P.H."/>
            <person name="Novina C.D."/>
            <person name="Phillips G.N.Jr."/>
            <person name="Anand R."/>
            <person name="Wells G.B."/>
            <person name="Pinch M."/>
            <person name="Guth R."/>
            <person name="Unguez G.A."/>
            <person name="Albert J.S."/>
            <person name="Zakon H.H."/>
            <person name="Samanta M.P."/>
            <person name="Sussman M.R."/>
        </authorList>
    </citation>
    <scope>NUCLEOTIDE SEQUENCE [LARGE SCALE GENOMIC DNA]</scope>
</reference>